<keyword evidence="5 6" id="KW-0472">Membrane</keyword>
<protein>
    <recommendedName>
        <fullName evidence="7">Copper resistance protein D domain-containing protein</fullName>
    </recommendedName>
</protein>
<feature type="transmembrane region" description="Helical" evidence="6">
    <location>
        <begin position="112"/>
        <end position="131"/>
    </location>
</feature>
<dbReference type="Pfam" id="PF05425">
    <property type="entry name" value="CopD"/>
    <property type="match status" value="1"/>
</dbReference>
<keyword evidence="4 6" id="KW-1133">Transmembrane helix</keyword>
<keyword evidence="3 6" id="KW-0812">Transmembrane</keyword>
<dbReference type="PANTHER" id="PTHR34820:SF4">
    <property type="entry name" value="INNER MEMBRANE PROTEIN YEBZ"/>
    <property type="match status" value="1"/>
</dbReference>
<evidence type="ECO:0000256" key="1">
    <source>
        <dbReference type="ARBA" id="ARBA00004651"/>
    </source>
</evidence>
<comment type="caution">
    <text evidence="8">The sequence shown here is derived from an EMBL/GenBank/DDBJ whole genome shotgun (WGS) entry which is preliminary data.</text>
</comment>
<evidence type="ECO:0000256" key="2">
    <source>
        <dbReference type="ARBA" id="ARBA00022475"/>
    </source>
</evidence>
<evidence type="ECO:0000256" key="6">
    <source>
        <dbReference type="SAM" id="Phobius"/>
    </source>
</evidence>
<evidence type="ECO:0000256" key="3">
    <source>
        <dbReference type="ARBA" id="ARBA00022692"/>
    </source>
</evidence>
<feature type="domain" description="Copper resistance protein D" evidence="7">
    <location>
        <begin position="24"/>
        <end position="131"/>
    </location>
</feature>
<dbReference type="GO" id="GO:0005886">
    <property type="term" value="C:plasma membrane"/>
    <property type="evidence" value="ECO:0007669"/>
    <property type="project" value="UniProtKB-SubCell"/>
</dbReference>
<evidence type="ECO:0000256" key="4">
    <source>
        <dbReference type="ARBA" id="ARBA00022989"/>
    </source>
</evidence>
<dbReference type="EMBL" id="LNQE01000759">
    <property type="protein sequence ID" value="KUG25144.1"/>
    <property type="molecule type" value="Genomic_DNA"/>
</dbReference>
<evidence type="ECO:0000259" key="7">
    <source>
        <dbReference type="Pfam" id="PF05425"/>
    </source>
</evidence>
<sequence length="132" mass="14474">MHIVLQPSLKLIDPRESGKLQGIIAKRFSIIAWSSILVLIITGLIKTPSSLLLDTTSNFGIILLIKHLFIVAAIAVGLTIALYVVPNLRKASPKPGENPSQLFFNYQNKLKILATTNLIFALIILGLASMLW</sequence>
<dbReference type="InterPro" id="IPR032694">
    <property type="entry name" value="CopC/D"/>
</dbReference>
<reference evidence="8" key="1">
    <citation type="journal article" date="2015" name="Proc. Natl. Acad. Sci. U.S.A.">
        <title>Networks of energetic and metabolic interactions define dynamics in microbial communities.</title>
        <authorList>
            <person name="Embree M."/>
            <person name="Liu J.K."/>
            <person name="Al-Bassam M.M."/>
            <person name="Zengler K."/>
        </authorList>
    </citation>
    <scope>NUCLEOTIDE SEQUENCE</scope>
</reference>
<evidence type="ECO:0000313" key="8">
    <source>
        <dbReference type="EMBL" id="KUG25144.1"/>
    </source>
</evidence>
<gene>
    <name evidence="8" type="ORF">ASZ90_005038</name>
</gene>
<accession>A0A0W8FW59</accession>
<dbReference type="PANTHER" id="PTHR34820">
    <property type="entry name" value="INNER MEMBRANE PROTEIN YEBZ"/>
    <property type="match status" value="1"/>
</dbReference>
<dbReference type="InterPro" id="IPR008457">
    <property type="entry name" value="Cu-R_CopD_dom"/>
</dbReference>
<name>A0A0W8FW59_9ZZZZ</name>
<dbReference type="AlphaFoldDB" id="A0A0W8FW59"/>
<feature type="transmembrane region" description="Helical" evidence="6">
    <location>
        <begin position="28"/>
        <end position="47"/>
    </location>
</feature>
<comment type="subcellular location">
    <subcellularLocation>
        <location evidence="1">Cell membrane</location>
        <topology evidence="1">Multi-pass membrane protein</topology>
    </subcellularLocation>
</comment>
<evidence type="ECO:0000256" key="5">
    <source>
        <dbReference type="ARBA" id="ARBA00023136"/>
    </source>
</evidence>
<keyword evidence="2" id="KW-1003">Cell membrane</keyword>
<feature type="transmembrane region" description="Helical" evidence="6">
    <location>
        <begin position="59"/>
        <end position="85"/>
    </location>
</feature>
<proteinExistence type="predicted"/>
<organism evidence="8">
    <name type="scientific">hydrocarbon metagenome</name>
    <dbReference type="NCBI Taxonomy" id="938273"/>
    <lineage>
        <taxon>unclassified sequences</taxon>
        <taxon>metagenomes</taxon>
        <taxon>ecological metagenomes</taxon>
    </lineage>
</organism>
<dbReference type="GO" id="GO:0006825">
    <property type="term" value="P:copper ion transport"/>
    <property type="evidence" value="ECO:0007669"/>
    <property type="project" value="InterPro"/>
</dbReference>